<feature type="region of interest" description="Disordered" evidence="1">
    <location>
        <begin position="486"/>
        <end position="509"/>
    </location>
</feature>
<organism evidence="2 3">
    <name type="scientific">Capronia epimyces CBS 606.96</name>
    <dbReference type="NCBI Taxonomy" id="1182542"/>
    <lineage>
        <taxon>Eukaryota</taxon>
        <taxon>Fungi</taxon>
        <taxon>Dikarya</taxon>
        <taxon>Ascomycota</taxon>
        <taxon>Pezizomycotina</taxon>
        <taxon>Eurotiomycetes</taxon>
        <taxon>Chaetothyriomycetidae</taxon>
        <taxon>Chaetothyriales</taxon>
        <taxon>Herpotrichiellaceae</taxon>
        <taxon>Capronia</taxon>
    </lineage>
</organism>
<dbReference type="GeneID" id="19168969"/>
<dbReference type="OrthoDB" id="5286775at2759"/>
<feature type="compositionally biased region" description="Basic and acidic residues" evidence="1">
    <location>
        <begin position="35"/>
        <end position="44"/>
    </location>
</feature>
<feature type="region of interest" description="Disordered" evidence="1">
    <location>
        <begin position="19"/>
        <end position="97"/>
    </location>
</feature>
<protein>
    <submittedName>
        <fullName evidence="2">Uncharacterized protein</fullName>
    </submittedName>
</protein>
<feature type="compositionally biased region" description="Basic and acidic residues" evidence="1">
    <location>
        <begin position="64"/>
        <end position="84"/>
    </location>
</feature>
<gene>
    <name evidence="2" type="ORF">A1O3_04851</name>
</gene>
<feature type="region of interest" description="Disordered" evidence="1">
    <location>
        <begin position="400"/>
        <end position="422"/>
    </location>
</feature>
<dbReference type="EMBL" id="AMGY01000004">
    <property type="protein sequence ID" value="EXJ84184.1"/>
    <property type="molecule type" value="Genomic_DNA"/>
</dbReference>
<dbReference type="HOGENOM" id="CLU_043828_0_0_1"/>
<feature type="region of interest" description="Disordered" evidence="1">
    <location>
        <begin position="111"/>
        <end position="149"/>
    </location>
</feature>
<feature type="compositionally biased region" description="Low complexity" evidence="1">
    <location>
        <begin position="403"/>
        <end position="419"/>
    </location>
</feature>
<keyword evidence="3" id="KW-1185">Reference proteome</keyword>
<name>W9YPJ1_9EURO</name>
<proteinExistence type="predicted"/>
<sequence length="509" mass="56885">MSRSIFTSAFRYLSDFVRPAQTPTSNSTDPHGLTRGREREKDDVSGAQYVRSSGLQGYAKRKRKAEEEHPDEQPTKLARNKDRLASLPYDGDANSNMAGRDAVTRLAVNDSTRTQEDIDRTLMPPPPTPHRFANYKSRQGRDSSTNSGLATWRDDDAISFASSTLARRKIDDMDDHAMEEARRHAAAIRLPPNSGIWSQTEREVFFHLAYRGFEALLPENWMLDFDTLPISLFADANTADPVVIHNVRDNQFRACHALRRLFEAGHDVRDRTHVSPGSKRERILEQAVRRYLYWALTDVGLRPSSSSKYIPVHAVVTKRTGRSTLQTLEEIAIKLHGLSQRHHQAQGVHPSIEVYDQHTGDADETRLMTDNEFSPTLVGLVIISSVLAIVTLSPFSGLAPEKSTSQTVSPPNSVSNPSTHATEFNPDRLRIIAEFDFSQKDQDVWNALGVAIVAMQIRKEALKANFGLSYDDIDVTGGETISMDGSRFDDLDETSGNVSKLDVDNDPDL</sequence>
<dbReference type="eggNOG" id="ENOG502S7BG">
    <property type="taxonomic scope" value="Eukaryota"/>
</dbReference>
<reference evidence="2 3" key="1">
    <citation type="submission" date="2013-03" db="EMBL/GenBank/DDBJ databases">
        <title>The Genome Sequence of Capronia epimyces CBS 606.96.</title>
        <authorList>
            <consortium name="The Broad Institute Genomics Platform"/>
            <person name="Cuomo C."/>
            <person name="de Hoog S."/>
            <person name="Gorbushina A."/>
            <person name="Walker B."/>
            <person name="Young S.K."/>
            <person name="Zeng Q."/>
            <person name="Gargeya S."/>
            <person name="Fitzgerald M."/>
            <person name="Haas B."/>
            <person name="Abouelleil A."/>
            <person name="Allen A.W."/>
            <person name="Alvarado L."/>
            <person name="Arachchi H.M."/>
            <person name="Berlin A.M."/>
            <person name="Chapman S.B."/>
            <person name="Gainer-Dewar J."/>
            <person name="Goldberg J."/>
            <person name="Griggs A."/>
            <person name="Gujja S."/>
            <person name="Hansen M."/>
            <person name="Howarth C."/>
            <person name="Imamovic A."/>
            <person name="Ireland A."/>
            <person name="Larimer J."/>
            <person name="McCowan C."/>
            <person name="Murphy C."/>
            <person name="Pearson M."/>
            <person name="Poon T.W."/>
            <person name="Priest M."/>
            <person name="Roberts A."/>
            <person name="Saif S."/>
            <person name="Shea T."/>
            <person name="Sisk P."/>
            <person name="Sykes S."/>
            <person name="Wortman J."/>
            <person name="Nusbaum C."/>
            <person name="Birren B."/>
        </authorList>
    </citation>
    <scope>NUCLEOTIDE SEQUENCE [LARGE SCALE GENOMIC DNA]</scope>
    <source>
        <strain evidence="2 3">CBS 606.96</strain>
    </source>
</reference>
<evidence type="ECO:0000313" key="3">
    <source>
        <dbReference type="Proteomes" id="UP000019478"/>
    </source>
</evidence>
<comment type="caution">
    <text evidence="2">The sequence shown here is derived from an EMBL/GenBank/DDBJ whole genome shotgun (WGS) entry which is preliminary data.</text>
</comment>
<evidence type="ECO:0000313" key="2">
    <source>
        <dbReference type="EMBL" id="EXJ84184.1"/>
    </source>
</evidence>
<evidence type="ECO:0000256" key="1">
    <source>
        <dbReference type="SAM" id="MobiDB-lite"/>
    </source>
</evidence>
<dbReference type="RefSeq" id="XP_007733169.1">
    <property type="nucleotide sequence ID" value="XM_007734979.1"/>
</dbReference>
<accession>W9YPJ1</accession>
<dbReference type="Proteomes" id="UP000019478">
    <property type="component" value="Unassembled WGS sequence"/>
</dbReference>
<dbReference type="AlphaFoldDB" id="W9YPJ1"/>